<dbReference type="SUPFAM" id="SSF52833">
    <property type="entry name" value="Thioredoxin-like"/>
    <property type="match status" value="1"/>
</dbReference>
<dbReference type="KEGG" id="oai:OLEAN_C13410"/>
<dbReference type="Gene3D" id="3.40.30.10">
    <property type="entry name" value="Glutaredoxin"/>
    <property type="match status" value="1"/>
</dbReference>
<dbReference type="InterPro" id="IPR013740">
    <property type="entry name" value="Redoxin"/>
</dbReference>
<evidence type="ECO:0000313" key="3">
    <source>
        <dbReference type="EMBL" id="CCK75517.1"/>
    </source>
</evidence>
<dbReference type="Pfam" id="PF08534">
    <property type="entry name" value="Redoxin"/>
    <property type="match status" value="1"/>
</dbReference>
<accession>R4YLI8</accession>
<evidence type="ECO:0000259" key="2">
    <source>
        <dbReference type="PROSITE" id="PS51352"/>
    </source>
</evidence>
<organism evidence="3 4">
    <name type="scientific">Oleispira antarctica RB-8</name>
    <dbReference type="NCBI Taxonomy" id="698738"/>
    <lineage>
        <taxon>Bacteria</taxon>
        <taxon>Pseudomonadati</taxon>
        <taxon>Pseudomonadota</taxon>
        <taxon>Gammaproteobacteria</taxon>
        <taxon>Oceanospirillales</taxon>
        <taxon>Oceanospirillaceae</taxon>
        <taxon>Oleispira</taxon>
    </lineage>
</organism>
<dbReference type="EMBL" id="FO203512">
    <property type="protein sequence ID" value="CCK75517.1"/>
    <property type="molecule type" value="Genomic_DNA"/>
</dbReference>
<dbReference type="PANTHER" id="PTHR42852:SF17">
    <property type="entry name" value="THIOREDOXIN-LIKE PROTEIN HI_1115"/>
    <property type="match status" value="1"/>
</dbReference>
<reference evidence="3 4" key="1">
    <citation type="journal article" date="2013" name="Nat. Commun.">
        <title>Genome sequence and functional genomic analysis of the oil-degrading bacterium Oleispira antarctica.</title>
        <authorList>
            <person name="Kube M."/>
            <person name="Chernikova T.N."/>
            <person name="Al-Ramahi Y."/>
            <person name="Beloqui A."/>
            <person name="Lopez-Cortez N."/>
            <person name="Guazzaroni M.E."/>
            <person name="Heipieper H.J."/>
            <person name="Klages S."/>
            <person name="Kotsyurbenko O.R."/>
            <person name="Langer I."/>
            <person name="Nechitaylo T.Y."/>
            <person name="Lunsdorf H."/>
            <person name="Fernandez M."/>
            <person name="Juarez S."/>
            <person name="Ciordia S."/>
            <person name="Singer A."/>
            <person name="Kagan O."/>
            <person name="Egorova O."/>
            <person name="Petit P.A."/>
            <person name="Stogios P."/>
            <person name="Kim Y."/>
            <person name="Tchigvintsev A."/>
            <person name="Flick R."/>
            <person name="Denaro R."/>
            <person name="Genovese M."/>
            <person name="Albar J.P."/>
            <person name="Reva O.N."/>
            <person name="Martinez-Gomariz M."/>
            <person name="Tran H."/>
            <person name="Ferrer M."/>
            <person name="Savchenko A."/>
            <person name="Yakunin A.F."/>
            <person name="Yakimov M.M."/>
            <person name="Golyshina O.V."/>
            <person name="Reinhardt R."/>
            <person name="Golyshin P.N."/>
        </authorList>
    </citation>
    <scope>NUCLEOTIDE SEQUENCE [LARGE SCALE GENOMIC DNA]</scope>
</reference>
<feature type="domain" description="Thioredoxin" evidence="2">
    <location>
        <begin position="30"/>
        <end position="169"/>
    </location>
</feature>
<keyword evidence="1" id="KW-1133">Transmembrane helix</keyword>
<dbReference type="OrthoDB" id="9799347at2"/>
<dbReference type="HOGENOM" id="CLU_042529_10_0_6"/>
<dbReference type="CDD" id="cd03011">
    <property type="entry name" value="TlpA_like_ScsD_MtbDsbE"/>
    <property type="match status" value="1"/>
</dbReference>
<dbReference type="STRING" id="698738.OLEAN_C13410"/>
<keyword evidence="1" id="KW-0812">Transmembrane</keyword>
<protein>
    <submittedName>
        <fullName evidence="3">Thioredoxin-like protein</fullName>
    </submittedName>
</protein>
<dbReference type="PROSITE" id="PS51352">
    <property type="entry name" value="THIOREDOXIN_2"/>
    <property type="match status" value="1"/>
</dbReference>
<evidence type="ECO:0000256" key="1">
    <source>
        <dbReference type="SAM" id="Phobius"/>
    </source>
</evidence>
<evidence type="ECO:0000313" key="4">
    <source>
        <dbReference type="Proteomes" id="UP000032749"/>
    </source>
</evidence>
<keyword evidence="1" id="KW-0472">Membrane</keyword>
<dbReference type="AlphaFoldDB" id="R4YLI8"/>
<name>R4YLI8_OLEAN</name>
<proteinExistence type="predicted"/>
<feature type="transmembrane region" description="Helical" evidence="1">
    <location>
        <begin position="17"/>
        <end position="36"/>
    </location>
</feature>
<dbReference type="Proteomes" id="UP000032749">
    <property type="component" value="Chromosome"/>
</dbReference>
<keyword evidence="4" id="KW-1185">Reference proteome</keyword>
<sequence>MLNNIIVKLKKNLSDKAFWLSSLKTLALISIVVLIVTQYQQRDMSTGQAPTLEGINYSNGPTLVYFWGSWCPICRTTSPFVSTLAQEQEDNVVSIALSSGSDEEINHYLKEHDYQFDTINDNNGKISQSWGVAVTPSMFIIDTQGDIRFISTGITSLWGMKLRLWLASF</sequence>
<dbReference type="InterPro" id="IPR050553">
    <property type="entry name" value="Thioredoxin_ResA/DsbE_sf"/>
</dbReference>
<dbReference type="InterPro" id="IPR013766">
    <property type="entry name" value="Thioredoxin_domain"/>
</dbReference>
<gene>
    <name evidence="3" type="ORF">OLEAN_C13410</name>
</gene>
<dbReference type="InterPro" id="IPR036249">
    <property type="entry name" value="Thioredoxin-like_sf"/>
</dbReference>
<dbReference type="PANTHER" id="PTHR42852">
    <property type="entry name" value="THIOL:DISULFIDE INTERCHANGE PROTEIN DSBE"/>
    <property type="match status" value="1"/>
</dbReference>
<dbReference type="GO" id="GO:0016491">
    <property type="term" value="F:oxidoreductase activity"/>
    <property type="evidence" value="ECO:0007669"/>
    <property type="project" value="InterPro"/>
</dbReference>